<feature type="compositionally biased region" description="Low complexity" evidence="1">
    <location>
        <begin position="35"/>
        <end position="46"/>
    </location>
</feature>
<evidence type="ECO:0000256" key="1">
    <source>
        <dbReference type="SAM" id="MobiDB-lite"/>
    </source>
</evidence>
<dbReference type="Proteomes" id="UP000320857">
    <property type="component" value="Unassembled WGS sequence"/>
</dbReference>
<organism evidence="2 3">
    <name type="scientific">Streptomyces alkaliterrae</name>
    <dbReference type="NCBI Taxonomy" id="2213162"/>
    <lineage>
        <taxon>Bacteria</taxon>
        <taxon>Bacillati</taxon>
        <taxon>Actinomycetota</taxon>
        <taxon>Actinomycetes</taxon>
        <taxon>Kitasatosporales</taxon>
        <taxon>Streptomycetaceae</taxon>
        <taxon>Streptomyces</taxon>
    </lineage>
</organism>
<keyword evidence="3" id="KW-1185">Reference proteome</keyword>
<gene>
    <name evidence="2" type="ORF">FNX44_023555</name>
</gene>
<reference evidence="2 3" key="1">
    <citation type="submission" date="2019-10" db="EMBL/GenBank/DDBJ databases">
        <title>Streptomyces sp. nov., a novel actinobacterium isolated from alkaline environment.</title>
        <authorList>
            <person name="Golinska P."/>
        </authorList>
    </citation>
    <scope>NUCLEOTIDE SEQUENCE [LARGE SCALE GENOMIC DNA]</scope>
    <source>
        <strain evidence="2 3">OF1</strain>
    </source>
</reference>
<feature type="region of interest" description="Disordered" evidence="1">
    <location>
        <begin position="93"/>
        <end position="113"/>
    </location>
</feature>
<dbReference type="AlphaFoldDB" id="A0A5P0Z039"/>
<comment type="caution">
    <text evidence="2">The sequence shown here is derived from an EMBL/GenBank/DDBJ whole genome shotgun (WGS) entry which is preliminary data.</text>
</comment>
<dbReference type="EMBL" id="VJYK02000353">
    <property type="protein sequence ID" value="MQS04789.1"/>
    <property type="molecule type" value="Genomic_DNA"/>
</dbReference>
<evidence type="ECO:0000313" key="3">
    <source>
        <dbReference type="Proteomes" id="UP000320857"/>
    </source>
</evidence>
<accession>A0A5P0Z039</accession>
<proteinExistence type="predicted"/>
<evidence type="ECO:0000313" key="2">
    <source>
        <dbReference type="EMBL" id="MQS04789.1"/>
    </source>
</evidence>
<protein>
    <submittedName>
        <fullName evidence="2">Uncharacterized protein</fullName>
    </submittedName>
</protein>
<sequence>MAAGGGGPAAAEDAAVVADGVPAARVGFGAGGDAADGPARAVAGRPGFPRVAEVDIQRAGGDGRPAGGVAAADRYRGRGQAAAVHAHLRLVPGGLEPGGGGSGVAADDDGVGG</sequence>
<feature type="region of interest" description="Disordered" evidence="1">
    <location>
        <begin position="27"/>
        <end position="46"/>
    </location>
</feature>
<name>A0A5P0Z039_9ACTN</name>